<organism evidence="2">
    <name type="scientific">uncultured bacterium A1Q1_fos_504</name>
    <dbReference type="NCBI Taxonomy" id="1256580"/>
    <lineage>
        <taxon>Bacteria</taxon>
        <taxon>environmental samples</taxon>
    </lineage>
</organism>
<protein>
    <submittedName>
        <fullName evidence="2">Uncharacterized protein</fullName>
    </submittedName>
</protein>
<dbReference type="EMBL" id="JX649881">
    <property type="protein sequence ID" value="AGC71761.1"/>
    <property type="molecule type" value="Genomic_DNA"/>
</dbReference>
<proteinExistence type="predicted"/>
<dbReference type="AlphaFoldDB" id="L7VWJ6"/>
<evidence type="ECO:0000256" key="1">
    <source>
        <dbReference type="SAM" id="SignalP"/>
    </source>
</evidence>
<feature type="signal peptide" evidence="1">
    <location>
        <begin position="1"/>
        <end position="24"/>
    </location>
</feature>
<sequence>MAAAAGAAVAAVAGAALVALLAGAAVDWAGALRCAPTDLPPPNFLASTTELESTIASATSATEKVLNMAPPESKQSIAQEYGVWRTKYQPQNDDGYRRH</sequence>
<accession>L7VWJ6</accession>
<reference evidence="2" key="1">
    <citation type="submission" date="2012-09" db="EMBL/GenBank/DDBJ databases">
        <title>Metagenomic Characterization of a Microbial Community in Wastewater Detects High Levels of Antibiotic Resistance.</title>
        <authorList>
            <person name="Abrams M."/>
            <person name="Caldwell A."/>
            <person name="Vandaei E."/>
            <person name="Lee W."/>
            <person name="Perrott J."/>
            <person name="Khan S.Y."/>
            <person name="Ta J."/>
            <person name="Romero D."/>
            <person name="Nguyen V."/>
            <person name="Pourmand N."/>
            <person name="Ouverney C.C."/>
        </authorList>
    </citation>
    <scope>NUCLEOTIDE SEQUENCE</scope>
</reference>
<name>L7VWJ6_9BACT</name>
<evidence type="ECO:0000313" key="2">
    <source>
        <dbReference type="EMBL" id="AGC71761.1"/>
    </source>
</evidence>
<keyword evidence="1" id="KW-0732">Signal</keyword>
<feature type="chain" id="PRO_5003984822" evidence="1">
    <location>
        <begin position="25"/>
        <end position="99"/>
    </location>
</feature>